<feature type="transmembrane region" description="Helical" evidence="1">
    <location>
        <begin position="52"/>
        <end position="69"/>
    </location>
</feature>
<proteinExistence type="predicted"/>
<dbReference type="KEGG" id="mhi:Mhar_1622"/>
<evidence type="ECO:0000313" key="3">
    <source>
        <dbReference type="Proteomes" id="UP000005877"/>
    </source>
</evidence>
<keyword evidence="1" id="KW-1133">Transmembrane helix</keyword>
<keyword evidence="1" id="KW-0472">Membrane</keyword>
<gene>
    <name evidence="2" type="ordered locus">Mhar_1622</name>
</gene>
<dbReference type="EMBL" id="CP003117">
    <property type="protein sequence ID" value="AET64982.1"/>
    <property type="molecule type" value="Genomic_DNA"/>
</dbReference>
<keyword evidence="1" id="KW-0812">Transmembrane</keyword>
<evidence type="ECO:0000256" key="1">
    <source>
        <dbReference type="SAM" id="Phobius"/>
    </source>
</evidence>
<name>G7WPV1_METH6</name>
<dbReference type="Proteomes" id="UP000005877">
    <property type="component" value="Chromosome"/>
</dbReference>
<protein>
    <submittedName>
        <fullName evidence="2">Uncharacterized protein</fullName>
    </submittedName>
</protein>
<dbReference type="HOGENOM" id="CLU_2327262_0_0_2"/>
<reference evidence="2 3" key="1">
    <citation type="journal article" date="2012" name="PLoS ONE">
        <title>The genome characteristics and predicted function of methyl-group oxidation pathway in the obligate aceticlastic methanogens, Methanosaeta spp.</title>
        <authorList>
            <person name="Zhu J."/>
            <person name="Zheng H."/>
            <person name="Ai G."/>
            <person name="Zhang G."/>
            <person name="Liu D."/>
            <person name="Liu X."/>
            <person name="Dong X."/>
        </authorList>
    </citation>
    <scope>NUCLEOTIDE SEQUENCE [LARGE SCALE GENOMIC DNA]</scope>
    <source>
        <strain evidence="2 3">6Ac</strain>
    </source>
</reference>
<dbReference type="PATRIC" id="fig|1110509.7.peg.1802"/>
<keyword evidence="3" id="KW-1185">Reference proteome</keyword>
<feature type="transmembrane region" description="Helical" evidence="1">
    <location>
        <begin position="75"/>
        <end position="94"/>
    </location>
</feature>
<dbReference type="STRING" id="1110509.Mhar_1622"/>
<accession>G7WPV1</accession>
<sequence>MGTAPGRDISSQIYLMDGDGRMNPEERCFEEKKKQSEPPRPACACSLGPRRSWTVVLLGILLVILAYSLGFSPGAVLIVGLIPLAILAASALGGSKRS</sequence>
<dbReference type="AlphaFoldDB" id="G7WPV1"/>
<organism evidence="2 3">
    <name type="scientific">Methanothrix harundinacea (strain 6Ac)</name>
    <name type="common">Methanosaeta harundinacea</name>
    <dbReference type="NCBI Taxonomy" id="1110509"/>
    <lineage>
        <taxon>Archaea</taxon>
        <taxon>Methanobacteriati</taxon>
        <taxon>Methanobacteriota</taxon>
        <taxon>Stenosarchaea group</taxon>
        <taxon>Methanomicrobia</taxon>
        <taxon>Methanotrichales</taxon>
        <taxon>Methanotrichaceae</taxon>
        <taxon>Methanothrix</taxon>
    </lineage>
</organism>
<evidence type="ECO:0000313" key="2">
    <source>
        <dbReference type="EMBL" id="AET64982.1"/>
    </source>
</evidence>